<evidence type="ECO:0000313" key="1">
    <source>
        <dbReference type="EMBL" id="MDT9685628.1"/>
    </source>
</evidence>
<organism evidence="1 2">
    <name type="scientific">Streptomyces tamarix</name>
    <dbReference type="NCBI Taxonomy" id="3078565"/>
    <lineage>
        <taxon>Bacteria</taxon>
        <taxon>Bacillati</taxon>
        <taxon>Actinomycetota</taxon>
        <taxon>Actinomycetes</taxon>
        <taxon>Kitasatosporales</taxon>
        <taxon>Streptomycetaceae</taxon>
        <taxon>Streptomyces</taxon>
    </lineage>
</organism>
<protein>
    <recommendedName>
        <fullName evidence="3">DUF5753 domain-containing protein</fullName>
    </recommendedName>
</protein>
<dbReference type="Proteomes" id="UP001250181">
    <property type="component" value="Unassembled WGS sequence"/>
</dbReference>
<dbReference type="EMBL" id="JAWCTQ010000044">
    <property type="protein sequence ID" value="MDT9685628.1"/>
    <property type="molecule type" value="Genomic_DNA"/>
</dbReference>
<sequence length="148" mass="16183">MSQTYEQARTQEWGPEAEAIKTRVHAALRRGRGIAVFPLVELLLEGEEFDLTGLPDERRRLEIGFAYRADRMEVETFPATLPSDPGEAVLVYRAQPLDGTPDPVATLLNALKTMTRASGTGAEAAHQAAQDAAAAVRAMLPPTRTKRK</sequence>
<gene>
    <name evidence="1" type="ORF">RND61_26705</name>
</gene>
<proteinExistence type="predicted"/>
<name>A0ABU3QS44_9ACTN</name>
<keyword evidence="2" id="KW-1185">Reference proteome</keyword>
<evidence type="ECO:0000313" key="2">
    <source>
        <dbReference type="Proteomes" id="UP001250181"/>
    </source>
</evidence>
<dbReference type="RefSeq" id="WP_315880671.1">
    <property type="nucleotide sequence ID" value="NZ_JAWCTQ010000044.1"/>
</dbReference>
<reference evidence="1 2" key="1">
    <citation type="submission" date="2023-09" db="EMBL/GenBank/DDBJ databases">
        <title>Streptomyces sp. nov.: A antagonism against Alternaria gaisen Producing Streptochlin, Isolated from Tamarix root soil.</title>
        <authorList>
            <person name="Chen Y."/>
        </authorList>
    </citation>
    <scope>NUCLEOTIDE SEQUENCE [LARGE SCALE GENOMIC DNA]</scope>
    <source>
        <strain evidence="1 2">TRM76323</strain>
    </source>
</reference>
<comment type="caution">
    <text evidence="1">The sequence shown here is derived from an EMBL/GenBank/DDBJ whole genome shotgun (WGS) entry which is preliminary data.</text>
</comment>
<accession>A0ABU3QS44</accession>
<evidence type="ECO:0008006" key="3">
    <source>
        <dbReference type="Google" id="ProtNLM"/>
    </source>
</evidence>